<evidence type="ECO:0000256" key="3">
    <source>
        <dbReference type="SAM" id="MobiDB-lite"/>
    </source>
</evidence>
<dbReference type="AlphaFoldDB" id="A0A9D2DU96"/>
<accession>A0A9D2DU96</accession>
<evidence type="ECO:0000259" key="4">
    <source>
        <dbReference type="Pfam" id="PF07804"/>
    </source>
</evidence>
<comment type="caution">
    <text evidence="5">The sequence shown here is derived from an EMBL/GenBank/DDBJ whole genome shotgun (WGS) entry which is preliminary data.</text>
</comment>
<proteinExistence type="predicted"/>
<dbReference type="InterPro" id="IPR012893">
    <property type="entry name" value="HipA-like_C"/>
</dbReference>
<reference evidence="5" key="1">
    <citation type="journal article" date="2021" name="PeerJ">
        <title>Extensive microbial diversity within the chicken gut microbiome revealed by metagenomics and culture.</title>
        <authorList>
            <person name="Gilroy R."/>
            <person name="Ravi A."/>
            <person name="Getino M."/>
            <person name="Pursley I."/>
            <person name="Horton D.L."/>
            <person name="Alikhan N.F."/>
            <person name="Baker D."/>
            <person name="Gharbi K."/>
            <person name="Hall N."/>
            <person name="Watson M."/>
            <person name="Adriaenssens E.M."/>
            <person name="Foster-Nyarko E."/>
            <person name="Jarju S."/>
            <person name="Secka A."/>
            <person name="Antonio M."/>
            <person name="Oren A."/>
            <person name="Chaudhuri R.R."/>
            <person name="La Ragione R."/>
            <person name="Hildebrand F."/>
            <person name="Pallen M.J."/>
        </authorList>
    </citation>
    <scope>NUCLEOTIDE SEQUENCE</scope>
    <source>
        <strain evidence="5">14324</strain>
    </source>
</reference>
<evidence type="ECO:0000256" key="2">
    <source>
        <dbReference type="ARBA" id="ARBA00022777"/>
    </source>
</evidence>
<gene>
    <name evidence="5" type="ORF">IAA21_10500</name>
</gene>
<keyword evidence="2" id="KW-0418">Kinase</keyword>
<dbReference type="EMBL" id="DXBU01000142">
    <property type="protein sequence ID" value="HIZ23208.1"/>
    <property type="molecule type" value="Genomic_DNA"/>
</dbReference>
<organism evidence="5 6">
    <name type="scientific">Candidatus Blautia faecigallinarum</name>
    <dbReference type="NCBI Taxonomy" id="2838488"/>
    <lineage>
        <taxon>Bacteria</taxon>
        <taxon>Bacillati</taxon>
        <taxon>Bacillota</taxon>
        <taxon>Clostridia</taxon>
        <taxon>Lachnospirales</taxon>
        <taxon>Lachnospiraceae</taxon>
        <taxon>Blautia</taxon>
    </lineage>
</organism>
<keyword evidence="1" id="KW-0808">Transferase</keyword>
<evidence type="ECO:0000313" key="5">
    <source>
        <dbReference type="EMBL" id="HIZ23208.1"/>
    </source>
</evidence>
<sequence length="407" mass="45941">MHKRIAVAEIELDDATGFIQKIGTIYEPEHLPVGTAVKNGAADRAALNEWWTDRSIPASRSGVREALETLEIASTKILLVRCYGLSLSDQYWICPEGSGLTWDALNFFDNDFSDDIGDVLFGANRKADVLDFSSPDNTSDGNLKKRWKIIGGKRYLVKGGSNPFRQQPFNEVIAAGIMERLGIPHVPYQVAWNKGAPYSLCEDFVTRDTELIPAWRILKTQKKSNNVSVYQHFINCCEALGIQNTVSFLDRMIVLDYIIANEDRHFNNFGMLRDAETLEWIGFAPIYDSGSSLGYDKMPPQICSEKEVVCKPFKNHHTEQLKLVSDFSWIDFRRLEDVGGFMESVLTSEGAEEYMDPKRIRAITGSVKGRIEYLSQSAMSLKSARENSTRDDVKENIAADYTSKMDR</sequence>
<protein>
    <submittedName>
        <fullName evidence="5">HipA domain-containing protein</fullName>
    </submittedName>
</protein>
<dbReference type="Pfam" id="PF07804">
    <property type="entry name" value="HipA_C"/>
    <property type="match status" value="1"/>
</dbReference>
<name>A0A9D2DU96_9FIRM</name>
<dbReference type="Gene3D" id="1.10.1070.20">
    <property type="match status" value="1"/>
</dbReference>
<evidence type="ECO:0000256" key="1">
    <source>
        <dbReference type="ARBA" id="ARBA00022679"/>
    </source>
</evidence>
<evidence type="ECO:0000313" key="6">
    <source>
        <dbReference type="Proteomes" id="UP000824041"/>
    </source>
</evidence>
<reference evidence="5" key="2">
    <citation type="submission" date="2021-04" db="EMBL/GenBank/DDBJ databases">
        <authorList>
            <person name="Gilroy R."/>
        </authorList>
    </citation>
    <scope>NUCLEOTIDE SEQUENCE</scope>
    <source>
        <strain evidence="5">14324</strain>
    </source>
</reference>
<dbReference type="Proteomes" id="UP000824041">
    <property type="component" value="Unassembled WGS sequence"/>
</dbReference>
<feature type="region of interest" description="Disordered" evidence="3">
    <location>
        <begin position="384"/>
        <end position="407"/>
    </location>
</feature>
<feature type="domain" description="HipA-like C-terminal" evidence="4">
    <location>
        <begin position="122"/>
        <end position="296"/>
    </location>
</feature>
<dbReference type="GO" id="GO:0016301">
    <property type="term" value="F:kinase activity"/>
    <property type="evidence" value="ECO:0007669"/>
    <property type="project" value="UniProtKB-KW"/>
</dbReference>